<evidence type="ECO:0000313" key="3">
    <source>
        <dbReference type="EMBL" id="EGT32111.1"/>
    </source>
</evidence>
<dbReference type="eggNOG" id="ENOG502THF2">
    <property type="taxonomic scope" value="Eukaryota"/>
</dbReference>
<dbReference type="OrthoDB" id="5797016at2759"/>
<evidence type="ECO:0000256" key="1">
    <source>
        <dbReference type="SAM" id="MobiDB-lite"/>
    </source>
</evidence>
<feature type="region of interest" description="Disordered" evidence="1">
    <location>
        <begin position="200"/>
        <end position="226"/>
    </location>
</feature>
<organism evidence="4">
    <name type="scientific">Caenorhabditis brenneri</name>
    <name type="common">Nematode worm</name>
    <dbReference type="NCBI Taxonomy" id="135651"/>
    <lineage>
        <taxon>Eukaryota</taxon>
        <taxon>Metazoa</taxon>
        <taxon>Ecdysozoa</taxon>
        <taxon>Nematoda</taxon>
        <taxon>Chromadorea</taxon>
        <taxon>Rhabditida</taxon>
        <taxon>Rhabditina</taxon>
        <taxon>Rhabditomorpha</taxon>
        <taxon>Rhabditoidea</taxon>
        <taxon>Rhabditidae</taxon>
        <taxon>Peloderinae</taxon>
        <taxon>Caenorhabditis</taxon>
    </lineage>
</organism>
<dbReference type="AlphaFoldDB" id="G0NIZ6"/>
<name>G0NIZ6_CAEBE</name>
<dbReference type="EMBL" id="GL379893">
    <property type="protein sequence ID" value="EGT32111.1"/>
    <property type="molecule type" value="Genomic_DNA"/>
</dbReference>
<dbReference type="InterPro" id="IPR006570">
    <property type="entry name" value="SPK_dom"/>
</dbReference>
<proteinExistence type="predicted"/>
<dbReference type="PANTHER" id="PTHR23362">
    <property type="entry name" value="L-PLASTIN-RELATED"/>
    <property type="match status" value="1"/>
</dbReference>
<dbReference type="PANTHER" id="PTHR23362:SF2">
    <property type="entry name" value="PROTEIN FAR1-RELATED SEQUENCE-RELATED"/>
    <property type="match status" value="1"/>
</dbReference>
<dbReference type="InParanoid" id="G0NIZ6"/>
<sequence>MWEFLLKEIVDPVTGLIERDRIKAKGLAVWEKFRVEMGDYRTATSLRKRYSMPSFPTPQMMNFDVDSQIKLHYALGIPIDGAHLNELLDHADVDLDEYSCIVRYKDRRPGGLELRPFVRHRRRKRDEQDDGDNNTLKLLKTVDWEIPMEGADSGSREVSIDGEEQEHQGPMQNLWSALMEAAPSSSEILNGIVKDEVFDEPEKSGKNSAVSSPTKPTSGPGSGKQIDTKVYLDNLNTFVSKIGSTELEGVQLKIAKAMGNSEGRKLPMEKVKMMIEATLAMMGF</sequence>
<feature type="domain" description="SPK" evidence="2">
    <location>
        <begin position="1"/>
        <end position="116"/>
    </location>
</feature>
<evidence type="ECO:0000313" key="4">
    <source>
        <dbReference type="Proteomes" id="UP000008068"/>
    </source>
</evidence>
<accession>G0NIZ6</accession>
<reference evidence="4" key="1">
    <citation type="submission" date="2011-07" db="EMBL/GenBank/DDBJ databases">
        <authorList>
            <consortium name="Caenorhabditis brenneri Sequencing and Analysis Consortium"/>
            <person name="Wilson R.K."/>
        </authorList>
    </citation>
    <scope>NUCLEOTIDE SEQUENCE [LARGE SCALE GENOMIC DNA]</scope>
    <source>
        <strain evidence="4">PB2801</strain>
    </source>
</reference>
<keyword evidence="4" id="KW-1185">Reference proteome</keyword>
<dbReference type="OMA" id="NINSEWM"/>
<dbReference type="InterPro" id="IPR053315">
    <property type="entry name" value="Peptidase_C14A"/>
</dbReference>
<dbReference type="FunCoup" id="G0NIZ6">
    <property type="interactions" value="1714"/>
</dbReference>
<dbReference type="Pfam" id="PF04435">
    <property type="entry name" value="SPK"/>
    <property type="match status" value="1"/>
</dbReference>
<protein>
    <recommendedName>
        <fullName evidence="2">SPK domain-containing protein</fullName>
    </recommendedName>
</protein>
<dbReference type="SMART" id="SM00583">
    <property type="entry name" value="SPK"/>
    <property type="match status" value="1"/>
</dbReference>
<evidence type="ECO:0000259" key="2">
    <source>
        <dbReference type="SMART" id="SM00583"/>
    </source>
</evidence>
<dbReference type="Proteomes" id="UP000008068">
    <property type="component" value="Unassembled WGS sequence"/>
</dbReference>
<gene>
    <name evidence="3" type="ORF">CAEBREN_07568</name>
</gene>
<dbReference type="HOGENOM" id="CLU_048640_0_0_1"/>